<gene>
    <name evidence="4" type="ORF">NYG85_06425</name>
</gene>
<dbReference type="InterPro" id="IPR036291">
    <property type="entry name" value="NAD(P)-bd_dom_sf"/>
</dbReference>
<dbReference type="Gene3D" id="3.40.50.720">
    <property type="entry name" value="NAD(P)-binding Rossmann-like Domain"/>
    <property type="match status" value="1"/>
</dbReference>
<reference evidence="4" key="1">
    <citation type="submission" date="2022-08" db="EMBL/GenBank/DDBJ databases">
        <authorList>
            <person name="Wang H."/>
        </authorList>
    </citation>
    <scope>NUCLEOTIDE SEQUENCE</scope>
    <source>
        <strain evidence="4">PS10</strain>
    </source>
</reference>
<comment type="caution">
    <text evidence="4">The sequence shown here is derived from an EMBL/GenBank/DDBJ whole genome shotgun (WGS) entry which is preliminary data.</text>
</comment>
<proteinExistence type="inferred from homology"/>
<dbReference type="PANTHER" id="PTHR42760">
    <property type="entry name" value="SHORT-CHAIN DEHYDROGENASES/REDUCTASES FAMILY MEMBER"/>
    <property type="match status" value="1"/>
</dbReference>
<reference evidence="4" key="2">
    <citation type="journal article" date="2023" name="Microorganisms">
        <title>Isolation and Genomic Characteristics of Cat-Borne Campylobacter felis sp. nov. and Sheep-Borne Campylobacter ovis sp. nov.</title>
        <authorList>
            <person name="Wang H."/>
            <person name="Li Y."/>
            <person name="Gu Y."/>
            <person name="Zhou G."/>
            <person name="Chen X."/>
            <person name="Zhang X."/>
            <person name="Shao Z."/>
            <person name="Zhang J."/>
            <person name="Zhang M."/>
        </authorList>
    </citation>
    <scope>NUCLEOTIDE SEQUENCE</scope>
    <source>
        <strain evidence="4">PS10</strain>
    </source>
</reference>
<dbReference type="RefSeq" id="WP_284937667.1">
    <property type="nucleotide sequence ID" value="NZ_JANURM010000006.1"/>
</dbReference>
<dbReference type="Pfam" id="PF00106">
    <property type="entry name" value="adh_short"/>
    <property type="match status" value="1"/>
</dbReference>
<dbReference type="SUPFAM" id="SSF51735">
    <property type="entry name" value="NAD(P)-binding Rossmann-fold domains"/>
    <property type="match status" value="1"/>
</dbReference>
<dbReference type="InterPro" id="IPR002347">
    <property type="entry name" value="SDR_fam"/>
</dbReference>
<protein>
    <submittedName>
        <fullName evidence="4">SDR family oxidoreductase</fullName>
    </submittedName>
</protein>
<evidence type="ECO:0000256" key="2">
    <source>
        <dbReference type="ARBA" id="ARBA00023002"/>
    </source>
</evidence>
<keyword evidence="2" id="KW-0560">Oxidoreductase</keyword>
<comment type="similarity">
    <text evidence="1 3">Belongs to the short-chain dehydrogenases/reductases (SDR) family.</text>
</comment>
<keyword evidence="5" id="KW-1185">Reference proteome</keyword>
<evidence type="ECO:0000313" key="4">
    <source>
        <dbReference type="EMBL" id="MDL0089009.1"/>
    </source>
</evidence>
<dbReference type="PANTHER" id="PTHR42760:SF133">
    <property type="entry name" value="3-OXOACYL-[ACYL-CARRIER-PROTEIN] REDUCTASE"/>
    <property type="match status" value="1"/>
</dbReference>
<dbReference type="CDD" id="cd05233">
    <property type="entry name" value="SDR_c"/>
    <property type="match status" value="1"/>
</dbReference>
<accession>A0ABT7HQ40</accession>
<name>A0ABT7HQ40_9BACT</name>
<dbReference type="PRINTS" id="PR00080">
    <property type="entry name" value="SDRFAMILY"/>
</dbReference>
<dbReference type="PRINTS" id="PR00081">
    <property type="entry name" value="GDHRDH"/>
</dbReference>
<evidence type="ECO:0000256" key="3">
    <source>
        <dbReference type="RuleBase" id="RU000363"/>
    </source>
</evidence>
<dbReference type="Proteomes" id="UP001173801">
    <property type="component" value="Unassembled WGS sequence"/>
</dbReference>
<evidence type="ECO:0000313" key="5">
    <source>
        <dbReference type="Proteomes" id="UP001173801"/>
    </source>
</evidence>
<organism evidence="4 5">
    <name type="scientific">Campylobacter gastrosuis</name>
    <dbReference type="NCBI Taxonomy" id="2974576"/>
    <lineage>
        <taxon>Bacteria</taxon>
        <taxon>Pseudomonadati</taxon>
        <taxon>Campylobacterota</taxon>
        <taxon>Epsilonproteobacteria</taxon>
        <taxon>Campylobacterales</taxon>
        <taxon>Campylobacteraceae</taxon>
        <taxon>Campylobacter</taxon>
    </lineage>
</organism>
<dbReference type="EMBL" id="JANURM010000006">
    <property type="protein sequence ID" value="MDL0089009.1"/>
    <property type="molecule type" value="Genomic_DNA"/>
</dbReference>
<evidence type="ECO:0000256" key="1">
    <source>
        <dbReference type="ARBA" id="ARBA00006484"/>
    </source>
</evidence>
<sequence>MSKNIIITGTSKGIGNALALGFLDEFRVFGCARSKSQITHKNYTHFCLDATDEKSVVDMVKSVNREFGEIYALINNVGAASLNHLLTTNLSSVKEILNTNFISTFLFTREVAKAMSRAKNGKIVNFSSIATPLNLQGEAIYAASKSAIENFTKTSAKELANFGINVNAIGIAPTKTDLIKAVPKEKISELINRQAIKKFADFDDIKNAVEFLIDEKSKMITGQIIYLGGVW</sequence>